<dbReference type="EMBL" id="BDGG01000003">
    <property type="protein sequence ID" value="GAU96752.1"/>
    <property type="molecule type" value="Genomic_DNA"/>
</dbReference>
<keyword evidence="2 4" id="KW-0689">Ribosomal protein</keyword>
<dbReference type="InterPro" id="IPR012678">
    <property type="entry name" value="Ribosomal_uL23/eL15/eS24_sf"/>
</dbReference>
<dbReference type="GO" id="GO:0006412">
    <property type="term" value="P:translation"/>
    <property type="evidence" value="ECO:0007669"/>
    <property type="project" value="InterPro"/>
</dbReference>
<dbReference type="OrthoDB" id="5571754at2759"/>
<keyword evidence="3 4" id="KW-0687">Ribonucleoprotein</keyword>
<feature type="compositionally biased region" description="Basic residues" evidence="6">
    <location>
        <begin position="104"/>
        <end position="124"/>
    </location>
</feature>
<gene>
    <name evidence="7" type="primary">RvY_08150-1</name>
    <name evidence="7" type="synonym">RvY_08150.1</name>
    <name evidence="7" type="ORF">RvY_08150</name>
</gene>
<evidence type="ECO:0000256" key="1">
    <source>
        <dbReference type="ARBA" id="ARBA00009680"/>
    </source>
</evidence>
<dbReference type="STRING" id="947166.A0A1D1V9L2"/>
<dbReference type="GO" id="GO:1990904">
    <property type="term" value="C:ribonucleoprotein complex"/>
    <property type="evidence" value="ECO:0007669"/>
    <property type="project" value="UniProtKB-KW"/>
</dbReference>
<evidence type="ECO:0000256" key="2">
    <source>
        <dbReference type="ARBA" id="ARBA00022980"/>
    </source>
</evidence>
<evidence type="ECO:0000256" key="3">
    <source>
        <dbReference type="ARBA" id="ARBA00023274"/>
    </source>
</evidence>
<dbReference type="SUPFAM" id="SSF54189">
    <property type="entry name" value="Ribosomal proteins S24e, L23 and L15e"/>
    <property type="match status" value="1"/>
</dbReference>
<dbReference type="AlphaFoldDB" id="A0A1D1V9L2"/>
<feature type="compositionally biased region" description="Low complexity" evidence="6">
    <location>
        <begin position="125"/>
        <end position="134"/>
    </location>
</feature>
<comment type="similarity">
    <text evidence="1 4">Belongs to the eukaryotic ribosomal protein eS24 family.</text>
</comment>
<evidence type="ECO:0000256" key="5">
    <source>
        <dbReference type="RuleBase" id="RU004383"/>
    </source>
</evidence>
<feature type="region of interest" description="Disordered" evidence="6">
    <location>
        <begin position="102"/>
        <end position="134"/>
    </location>
</feature>
<dbReference type="Gene3D" id="3.30.70.3370">
    <property type="match status" value="1"/>
</dbReference>
<comment type="caution">
    <text evidence="7">The sequence shown here is derived from an EMBL/GenBank/DDBJ whole genome shotgun (WGS) entry which is preliminary data.</text>
</comment>
<dbReference type="GO" id="GO:0005840">
    <property type="term" value="C:ribosome"/>
    <property type="evidence" value="ECO:0007669"/>
    <property type="project" value="UniProtKB-KW"/>
</dbReference>
<evidence type="ECO:0000313" key="8">
    <source>
        <dbReference type="Proteomes" id="UP000186922"/>
    </source>
</evidence>
<name>A0A1D1V9L2_RAMVA</name>
<keyword evidence="8" id="KW-1185">Reference proteome</keyword>
<reference evidence="7 8" key="1">
    <citation type="journal article" date="2016" name="Nat. Commun.">
        <title>Extremotolerant tardigrade genome and improved radiotolerance of human cultured cells by tardigrade-unique protein.</title>
        <authorList>
            <person name="Hashimoto T."/>
            <person name="Horikawa D.D."/>
            <person name="Saito Y."/>
            <person name="Kuwahara H."/>
            <person name="Kozuka-Hata H."/>
            <person name="Shin-I T."/>
            <person name="Minakuchi Y."/>
            <person name="Ohishi K."/>
            <person name="Motoyama A."/>
            <person name="Aizu T."/>
            <person name="Enomoto A."/>
            <person name="Kondo K."/>
            <person name="Tanaka S."/>
            <person name="Hara Y."/>
            <person name="Koshikawa S."/>
            <person name="Sagara H."/>
            <person name="Miura T."/>
            <person name="Yokobori S."/>
            <person name="Miyagawa K."/>
            <person name="Suzuki Y."/>
            <person name="Kubo T."/>
            <person name="Oyama M."/>
            <person name="Kohara Y."/>
            <person name="Fujiyama A."/>
            <person name="Arakawa K."/>
            <person name="Katayama T."/>
            <person name="Toyoda A."/>
            <person name="Kunieda T."/>
        </authorList>
    </citation>
    <scope>NUCLEOTIDE SEQUENCE [LARGE SCALE GENOMIC DNA]</scope>
    <source>
        <strain evidence="7 8">YOKOZUNA-1</strain>
    </source>
</reference>
<evidence type="ECO:0000313" key="7">
    <source>
        <dbReference type="EMBL" id="GAU96752.1"/>
    </source>
</evidence>
<dbReference type="PROSITE" id="PS00529">
    <property type="entry name" value="RIBOSOMAL_S24E"/>
    <property type="match status" value="1"/>
</dbReference>
<evidence type="ECO:0000256" key="6">
    <source>
        <dbReference type="SAM" id="MobiDB-lite"/>
    </source>
</evidence>
<dbReference type="Proteomes" id="UP000186922">
    <property type="component" value="Unassembled WGS sequence"/>
</dbReference>
<organism evidence="7 8">
    <name type="scientific">Ramazzottius varieornatus</name>
    <name type="common">Water bear</name>
    <name type="synonym">Tardigrade</name>
    <dbReference type="NCBI Taxonomy" id="947166"/>
    <lineage>
        <taxon>Eukaryota</taxon>
        <taxon>Metazoa</taxon>
        <taxon>Ecdysozoa</taxon>
        <taxon>Tardigrada</taxon>
        <taxon>Eutardigrada</taxon>
        <taxon>Parachela</taxon>
        <taxon>Hypsibioidea</taxon>
        <taxon>Ramazzottiidae</taxon>
        <taxon>Ramazzottius</taxon>
    </lineage>
</organism>
<dbReference type="InterPro" id="IPR053709">
    <property type="entry name" value="eRP_eS24_sf"/>
</dbReference>
<dbReference type="GO" id="GO:0003735">
    <property type="term" value="F:structural constituent of ribosome"/>
    <property type="evidence" value="ECO:0007669"/>
    <property type="project" value="InterPro"/>
</dbReference>
<dbReference type="InterPro" id="IPR001976">
    <property type="entry name" value="Ribosomal_eS24"/>
</dbReference>
<sequence>MSDDQTATIRTRHFMTNRLLKRKQMVVDIIHPGRSTLKRTEVREKLARLYKTTTDTVMVFGFKTQFGGGRTKGFALIYDSVDAAKKFEPKYRLVRMGLAEKVTKPGRKQRKEKKNRMKKVRGTKKATVGAGKKK</sequence>
<dbReference type="Pfam" id="PF01282">
    <property type="entry name" value="Ribosomal_S24e"/>
    <property type="match status" value="1"/>
</dbReference>
<dbReference type="FunFam" id="3.30.70.3370:FF:000001">
    <property type="entry name" value="40S ribosomal protein S24"/>
    <property type="match status" value="1"/>
</dbReference>
<proteinExistence type="inferred from homology"/>
<dbReference type="HAMAP" id="MF_00545">
    <property type="entry name" value="Ribosomal_eS24"/>
    <property type="match status" value="1"/>
</dbReference>
<dbReference type="PANTHER" id="PTHR10496">
    <property type="entry name" value="40S RIBOSOMAL PROTEIN S24"/>
    <property type="match status" value="1"/>
</dbReference>
<protein>
    <recommendedName>
        <fullName evidence="5">40S ribosomal protein S24</fullName>
    </recommendedName>
</protein>
<dbReference type="InterPro" id="IPR018098">
    <property type="entry name" value="Ribosomal_eS24_CS"/>
</dbReference>
<evidence type="ECO:0000256" key="4">
    <source>
        <dbReference type="RuleBase" id="RU004381"/>
    </source>
</evidence>
<accession>A0A1D1V9L2</accession>